<dbReference type="PANTHER" id="PTHR23259:SF70">
    <property type="entry name" value="ACCESSORY GLAND PROTEIN ACP62F-RELATED"/>
    <property type="match status" value="1"/>
</dbReference>
<dbReference type="AlphaFoldDB" id="T1KUK2"/>
<feature type="domain" description="TIL" evidence="5">
    <location>
        <begin position="35"/>
        <end position="88"/>
    </location>
</feature>
<feature type="chain" id="PRO_5004581148" description="TIL domain-containing protein" evidence="4">
    <location>
        <begin position="23"/>
        <end position="90"/>
    </location>
</feature>
<dbReference type="InterPro" id="IPR002919">
    <property type="entry name" value="TIL_dom"/>
</dbReference>
<dbReference type="PANTHER" id="PTHR23259">
    <property type="entry name" value="RIDDLE"/>
    <property type="match status" value="1"/>
</dbReference>
<evidence type="ECO:0000313" key="6">
    <source>
        <dbReference type="EnsemblMetazoa" id="tetur22g00250.1"/>
    </source>
</evidence>
<evidence type="ECO:0000259" key="5">
    <source>
        <dbReference type="Pfam" id="PF01826"/>
    </source>
</evidence>
<dbReference type="Proteomes" id="UP000015104">
    <property type="component" value="Unassembled WGS sequence"/>
</dbReference>
<dbReference type="InterPro" id="IPR051368">
    <property type="entry name" value="SerProtInhib-TIL_Domain"/>
</dbReference>
<keyword evidence="7" id="KW-1185">Reference proteome</keyword>
<accession>T1KUK2</accession>
<dbReference type="SUPFAM" id="SSF57567">
    <property type="entry name" value="Serine protease inhibitors"/>
    <property type="match status" value="1"/>
</dbReference>
<keyword evidence="2" id="KW-0646">Protease inhibitor</keyword>
<evidence type="ECO:0000256" key="1">
    <source>
        <dbReference type="ARBA" id="ARBA00007611"/>
    </source>
</evidence>
<dbReference type="InterPro" id="IPR036084">
    <property type="entry name" value="Ser_inhib-like_sf"/>
</dbReference>
<dbReference type="Gene3D" id="2.10.25.10">
    <property type="entry name" value="Laminin"/>
    <property type="match status" value="1"/>
</dbReference>
<evidence type="ECO:0000256" key="3">
    <source>
        <dbReference type="ARBA" id="ARBA00023157"/>
    </source>
</evidence>
<name>T1KUK2_TETUR</name>
<evidence type="ECO:0000256" key="4">
    <source>
        <dbReference type="SAM" id="SignalP"/>
    </source>
</evidence>
<dbReference type="EMBL" id="CAEY01000573">
    <property type="status" value="NOT_ANNOTATED_CDS"/>
    <property type="molecule type" value="Genomic_DNA"/>
</dbReference>
<organism evidence="6 7">
    <name type="scientific">Tetranychus urticae</name>
    <name type="common">Two-spotted spider mite</name>
    <dbReference type="NCBI Taxonomy" id="32264"/>
    <lineage>
        <taxon>Eukaryota</taxon>
        <taxon>Metazoa</taxon>
        <taxon>Ecdysozoa</taxon>
        <taxon>Arthropoda</taxon>
        <taxon>Chelicerata</taxon>
        <taxon>Arachnida</taxon>
        <taxon>Acari</taxon>
        <taxon>Acariformes</taxon>
        <taxon>Trombidiformes</taxon>
        <taxon>Prostigmata</taxon>
        <taxon>Eleutherengona</taxon>
        <taxon>Raphignathae</taxon>
        <taxon>Tetranychoidea</taxon>
        <taxon>Tetranychidae</taxon>
        <taxon>Tetranychus</taxon>
    </lineage>
</organism>
<keyword evidence="3" id="KW-1015">Disulfide bond</keyword>
<sequence length="90" mass="9755">MKSIVLIFTVTLVIVCISSIKSDPAKWTDDIDDPCPTDRVYNPCGSACPLTCAQPKKGKCNRMCVPGCFCKPGLYENAAGNCVTLDECYN</sequence>
<evidence type="ECO:0000256" key="2">
    <source>
        <dbReference type="ARBA" id="ARBA00022690"/>
    </source>
</evidence>
<dbReference type="CDD" id="cd19941">
    <property type="entry name" value="TIL"/>
    <property type="match status" value="1"/>
</dbReference>
<feature type="signal peptide" evidence="4">
    <location>
        <begin position="1"/>
        <end position="22"/>
    </location>
</feature>
<dbReference type="GO" id="GO:0030414">
    <property type="term" value="F:peptidase inhibitor activity"/>
    <property type="evidence" value="ECO:0007669"/>
    <property type="project" value="UniProtKB-KW"/>
</dbReference>
<reference evidence="6" key="2">
    <citation type="submission" date="2015-06" db="UniProtKB">
        <authorList>
            <consortium name="EnsemblMetazoa"/>
        </authorList>
    </citation>
    <scope>IDENTIFICATION</scope>
</reference>
<dbReference type="EnsemblMetazoa" id="tetur22g00250.1">
    <property type="protein sequence ID" value="tetur22g00250.1"/>
    <property type="gene ID" value="tetur22g00250"/>
</dbReference>
<dbReference type="FunFam" id="2.10.25.10:FF:000055">
    <property type="entry name" value="alpha-tectorin isoform X1"/>
    <property type="match status" value="1"/>
</dbReference>
<evidence type="ECO:0000313" key="7">
    <source>
        <dbReference type="Proteomes" id="UP000015104"/>
    </source>
</evidence>
<reference evidence="7" key="1">
    <citation type="submission" date="2011-08" db="EMBL/GenBank/DDBJ databases">
        <authorList>
            <person name="Rombauts S."/>
        </authorList>
    </citation>
    <scope>NUCLEOTIDE SEQUENCE</scope>
    <source>
        <strain evidence="7">London</strain>
    </source>
</reference>
<dbReference type="HOGENOM" id="CLU_156801_2_0_1"/>
<comment type="similarity">
    <text evidence="1">Belongs to the serine protease inhibitor-like (TIL domain-containing) family.</text>
</comment>
<proteinExistence type="inferred from homology"/>
<keyword evidence="4" id="KW-0732">Signal</keyword>
<dbReference type="Pfam" id="PF01826">
    <property type="entry name" value="TIL"/>
    <property type="match status" value="1"/>
</dbReference>
<protein>
    <recommendedName>
        <fullName evidence="5">TIL domain-containing protein</fullName>
    </recommendedName>
</protein>